<organism evidence="2 3">
    <name type="scientific">Rubroshorea leprosula</name>
    <dbReference type="NCBI Taxonomy" id="152421"/>
    <lineage>
        <taxon>Eukaryota</taxon>
        <taxon>Viridiplantae</taxon>
        <taxon>Streptophyta</taxon>
        <taxon>Embryophyta</taxon>
        <taxon>Tracheophyta</taxon>
        <taxon>Spermatophyta</taxon>
        <taxon>Magnoliopsida</taxon>
        <taxon>eudicotyledons</taxon>
        <taxon>Gunneridae</taxon>
        <taxon>Pentapetalae</taxon>
        <taxon>rosids</taxon>
        <taxon>malvids</taxon>
        <taxon>Malvales</taxon>
        <taxon>Dipterocarpaceae</taxon>
        <taxon>Rubroshorea</taxon>
    </lineage>
</organism>
<feature type="compositionally biased region" description="Basic and acidic residues" evidence="1">
    <location>
        <begin position="51"/>
        <end position="75"/>
    </location>
</feature>
<comment type="caution">
    <text evidence="2">The sequence shown here is derived from an EMBL/GenBank/DDBJ whole genome shotgun (WGS) entry which is preliminary data.</text>
</comment>
<keyword evidence="3" id="KW-1185">Reference proteome</keyword>
<evidence type="ECO:0000313" key="3">
    <source>
        <dbReference type="Proteomes" id="UP001054252"/>
    </source>
</evidence>
<proteinExistence type="predicted"/>
<protein>
    <submittedName>
        <fullName evidence="2">Uncharacterized protein</fullName>
    </submittedName>
</protein>
<dbReference type="AlphaFoldDB" id="A0AAV5IJG1"/>
<dbReference type="EMBL" id="BPVZ01000012">
    <property type="protein sequence ID" value="GKU98296.1"/>
    <property type="molecule type" value="Genomic_DNA"/>
</dbReference>
<feature type="region of interest" description="Disordered" evidence="1">
    <location>
        <begin position="1"/>
        <end position="75"/>
    </location>
</feature>
<gene>
    <name evidence="2" type="ORF">SLEP1_g11316</name>
</gene>
<sequence>MGPKDLVSIGNNGLKKENKKGGQLADVGGRENKLDDEINKESKASVSTDNSDVKKESKEKGQLADVVGRENTLDA</sequence>
<dbReference type="Proteomes" id="UP001054252">
    <property type="component" value="Unassembled WGS sequence"/>
</dbReference>
<evidence type="ECO:0000256" key="1">
    <source>
        <dbReference type="SAM" id="MobiDB-lite"/>
    </source>
</evidence>
<accession>A0AAV5IJG1</accession>
<name>A0AAV5IJG1_9ROSI</name>
<feature type="compositionally biased region" description="Basic and acidic residues" evidence="1">
    <location>
        <begin position="28"/>
        <end position="43"/>
    </location>
</feature>
<evidence type="ECO:0000313" key="2">
    <source>
        <dbReference type="EMBL" id="GKU98296.1"/>
    </source>
</evidence>
<reference evidence="2 3" key="1">
    <citation type="journal article" date="2021" name="Commun. Biol.">
        <title>The genome of Shorea leprosula (Dipterocarpaceae) highlights the ecological relevance of drought in aseasonal tropical rainforests.</title>
        <authorList>
            <person name="Ng K.K.S."/>
            <person name="Kobayashi M.J."/>
            <person name="Fawcett J.A."/>
            <person name="Hatakeyama M."/>
            <person name="Paape T."/>
            <person name="Ng C.H."/>
            <person name="Ang C.C."/>
            <person name="Tnah L.H."/>
            <person name="Lee C.T."/>
            <person name="Nishiyama T."/>
            <person name="Sese J."/>
            <person name="O'Brien M.J."/>
            <person name="Copetti D."/>
            <person name="Mohd Noor M.I."/>
            <person name="Ong R.C."/>
            <person name="Putra M."/>
            <person name="Sireger I.Z."/>
            <person name="Indrioko S."/>
            <person name="Kosugi Y."/>
            <person name="Izuno A."/>
            <person name="Isagi Y."/>
            <person name="Lee S.L."/>
            <person name="Shimizu K.K."/>
        </authorList>
    </citation>
    <scope>NUCLEOTIDE SEQUENCE [LARGE SCALE GENOMIC DNA]</scope>
    <source>
        <strain evidence="2">214</strain>
    </source>
</reference>